<sequence>MASSSSSATPSPPTLDEGAVCVIQLAAVKRDIRCVVVGFAGATVLLLTAERIAAADFRSDADLASGFLMPGDPHARWAQEGHLTFSPDFRQCLFVSKDGFFAVQRRAYSRAPISLPVTIAGPGQRRETVTLDVSAGGCRLPAPPPDVGEVHLSLQLPTRRADTPAAVVRRSERDVTYTFLRPDDEDRDAISAMVLSWHAQHLPSEAVALIARAHGSADQRSASPKTR</sequence>
<dbReference type="InterPro" id="IPR009875">
    <property type="entry name" value="PilZ_domain"/>
</dbReference>
<dbReference type="KEGG" id="bsol:FSW04_13560"/>
<protein>
    <submittedName>
        <fullName evidence="2">PilZ domain-containing protein</fullName>
    </submittedName>
</protein>
<dbReference type="OrthoDB" id="1951449at2"/>
<keyword evidence="3" id="KW-1185">Reference proteome</keyword>
<dbReference type="Pfam" id="PF07238">
    <property type="entry name" value="PilZ"/>
    <property type="match status" value="1"/>
</dbReference>
<evidence type="ECO:0000313" key="2">
    <source>
        <dbReference type="EMBL" id="QEC48491.1"/>
    </source>
</evidence>
<dbReference type="SUPFAM" id="SSF141371">
    <property type="entry name" value="PilZ domain-like"/>
    <property type="match status" value="1"/>
</dbReference>
<dbReference type="GO" id="GO:0035438">
    <property type="term" value="F:cyclic-di-GMP binding"/>
    <property type="evidence" value="ECO:0007669"/>
    <property type="project" value="InterPro"/>
</dbReference>
<dbReference type="EMBL" id="CP042430">
    <property type="protein sequence ID" value="QEC48491.1"/>
    <property type="molecule type" value="Genomic_DNA"/>
</dbReference>
<proteinExistence type="predicted"/>
<dbReference type="Gene3D" id="2.40.10.220">
    <property type="entry name" value="predicted glycosyltransferase like domains"/>
    <property type="match status" value="1"/>
</dbReference>
<name>A0A5B8U6D0_9ACTN</name>
<gene>
    <name evidence="2" type="ORF">FSW04_13560</name>
</gene>
<organism evidence="2 3">
    <name type="scientific">Baekduia soli</name>
    <dbReference type="NCBI Taxonomy" id="496014"/>
    <lineage>
        <taxon>Bacteria</taxon>
        <taxon>Bacillati</taxon>
        <taxon>Actinomycetota</taxon>
        <taxon>Thermoleophilia</taxon>
        <taxon>Solirubrobacterales</taxon>
        <taxon>Baekduiaceae</taxon>
        <taxon>Baekduia</taxon>
    </lineage>
</organism>
<dbReference type="RefSeq" id="WP_146920081.1">
    <property type="nucleotide sequence ID" value="NZ_CP042430.1"/>
</dbReference>
<accession>A0A5B8U6D0</accession>
<dbReference type="AlphaFoldDB" id="A0A5B8U6D0"/>
<dbReference type="Proteomes" id="UP000321805">
    <property type="component" value="Chromosome"/>
</dbReference>
<evidence type="ECO:0000313" key="3">
    <source>
        <dbReference type="Proteomes" id="UP000321805"/>
    </source>
</evidence>
<evidence type="ECO:0000259" key="1">
    <source>
        <dbReference type="Pfam" id="PF07238"/>
    </source>
</evidence>
<reference evidence="2 3" key="1">
    <citation type="journal article" date="2018" name="J. Microbiol.">
        <title>Baekduia soli gen. nov., sp. nov., a novel bacterium isolated from the soil of Baekdu Mountain and proposal of a novel family name, Baekduiaceae fam. nov.</title>
        <authorList>
            <person name="An D.S."/>
            <person name="Siddiqi M.Z."/>
            <person name="Kim K.H."/>
            <person name="Yu H.S."/>
            <person name="Im W.T."/>
        </authorList>
    </citation>
    <scope>NUCLEOTIDE SEQUENCE [LARGE SCALE GENOMIC DNA]</scope>
    <source>
        <strain evidence="2 3">BR7-21</strain>
    </source>
</reference>
<feature type="domain" description="PilZ" evidence="1">
    <location>
        <begin position="104"/>
        <end position="194"/>
    </location>
</feature>